<organism evidence="1 2">
    <name type="scientific">Aneurinibacillus aneurinilyticus ATCC 12856</name>
    <dbReference type="NCBI Taxonomy" id="649747"/>
    <lineage>
        <taxon>Bacteria</taxon>
        <taxon>Bacillati</taxon>
        <taxon>Bacillota</taxon>
        <taxon>Bacilli</taxon>
        <taxon>Bacillales</taxon>
        <taxon>Paenibacillaceae</taxon>
        <taxon>Aneurinibacillus group</taxon>
        <taxon>Aneurinibacillus</taxon>
    </lineage>
</organism>
<comment type="caution">
    <text evidence="1">The sequence shown here is derived from an EMBL/GenBank/DDBJ whole genome shotgun (WGS) entry which is preliminary data.</text>
</comment>
<dbReference type="AlphaFoldDB" id="U1WMX6"/>
<dbReference type="STRING" id="649747.HMPREF0083_01976"/>
<reference evidence="1 2" key="1">
    <citation type="submission" date="2013-08" db="EMBL/GenBank/DDBJ databases">
        <authorList>
            <person name="Weinstock G."/>
            <person name="Sodergren E."/>
            <person name="Wylie T."/>
            <person name="Fulton L."/>
            <person name="Fulton R."/>
            <person name="Fronick C."/>
            <person name="O'Laughlin M."/>
            <person name="Godfrey J."/>
            <person name="Miner T."/>
            <person name="Herter B."/>
            <person name="Appelbaum E."/>
            <person name="Cordes M."/>
            <person name="Lek S."/>
            <person name="Wollam A."/>
            <person name="Pepin K.H."/>
            <person name="Palsikar V.B."/>
            <person name="Mitreva M."/>
            <person name="Wilson R.K."/>
        </authorList>
    </citation>
    <scope>NUCLEOTIDE SEQUENCE [LARGE SCALE GENOMIC DNA]</scope>
    <source>
        <strain evidence="1 2">ATCC 12856</strain>
    </source>
</reference>
<gene>
    <name evidence="1" type="ORF">HMPREF0083_01976</name>
</gene>
<protein>
    <submittedName>
        <fullName evidence="1">Uncharacterized protein</fullName>
    </submittedName>
</protein>
<dbReference type="EMBL" id="AWSJ01000128">
    <property type="protein sequence ID" value="ERI09944.1"/>
    <property type="molecule type" value="Genomic_DNA"/>
</dbReference>
<dbReference type="HOGENOM" id="CLU_3021786_0_0_9"/>
<dbReference type="Proteomes" id="UP000016511">
    <property type="component" value="Unassembled WGS sequence"/>
</dbReference>
<evidence type="ECO:0000313" key="1">
    <source>
        <dbReference type="EMBL" id="ERI09944.1"/>
    </source>
</evidence>
<dbReference type="PATRIC" id="fig|649747.3.peg.1785"/>
<name>U1WMX6_ANEAE</name>
<evidence type="ECO:0000313" key="2">
    <source>
        <dbReference type="Proteomes" id="UP000016511"/>
    </source>
</evidence>
<keyword evidence="2" id="KW-1185">Reference proteome</keyword>
<sequence>MQGKFSKRKFFCFFSFLMYKYIGMNISNQQFFEKIKWIKIEKNKKPIFSISRKIG</sequence>
<proteinExistence type="predicted"/>
<accession>U1WMX6</accession>